<dbReference type="PROSITE" id="PS51677">
    <property type="entry name" value="NODB"/>
    <property type="match status" value="1"/>
</dbReference>
<dbReference type="GO" id="GO:0005975">
    <property type="term" value="P:carbohydrate metabolic process"/>
    <property type="evidence" value="ECO:0007669"/>
    <property type="project" value="InterPro"/>
</dbReference>
<dbReference type="InterPro" id="IPR050248">
    <property type="entry name" value="Polysacc_deacetylase_ArnD"/>
</dbReference>
<dbReference type="Pfam" id="PF01522">
    <property type="entry name" value="Polysacc_deac_1"/>
    <property type="match status" value="1"/>
</dbReference>
<name>A5A938_9BRAD</name>
<dbReference type="InterPro" id="IPR011330">
    <property type="entry name" value="Glyco_hydro/deAcase_b/a-brl"/>
</dbReference>
<protein>
    <recommendedName>
        <fullName evidence="3">Chitooligosaccharide deacetylase</fullName>
    </recommendedName>
    <alternativeName>
        <fullName evidence="6">Nodulation protein B</fullName>
    </alternativeName>
</protein>
<dbReference type="PANTHER" id="PTHR10587">
    <property type="entry name" value="GLYCOSYL TRANSFERASE-RELATED"/>
    <property type="match status" value="1"/>
</dbReference>
<dbReference type="SUPFAM" id="SSF88713">
    <property type="entry name" value="Glycoside hydrolase/deacetylase"/>
    <property type="match status" value="1"/>
</dbReference>
<dbReference type="InterPro" id="IPR002509">
    <property type="entry name" value="NODB_dom"/>
</dbReference>
<dbReference type="GO" id="GO:0016810">
    <property type="term" value="F:hydrolase activity, acting on carbon-nitrogen (but not peptide) bonds"/>
    <property type="evidence" value="ECO:0007669"/>
    <property type="project" value="InterPro"/>
</dbReference>
<reference evidence="8" key="1">
    <citation type="journal article" date="2007" name="Appl. Environ. Microbiol.">
        <title>Diversification of lupine Bradyrhizobium strains: evidence from nodulation gene trees.</title>
        <authorList>
            <person name="Stepkowski T."/>
            <person name="Hughes C.E."/>
            <person name="Law I.J."/>
            <person name="Markiewicz L."/>
            <person name="Gurda D."/>
            <person name="Chlebicka A."/>
            <person name="Moulin L."/>
        </authorList>
    </citation>
    <scope>NUCLEOTIDE SEQUENCE</scope>
    <source>
        <strain evidence="8">Jwc91-2</strain>
    </source>
</reference>
<dbReference type="Gene3D" id="3.20.20.370">
    <property type="entry name" value="Glycoside hydrolase/deacetylase"/>
    <property type="match status" value="1"/>
</dbReference>
<dbReference type="PANTHER" id="PTHR10587:SF133">
    <property type="entry name" value="CHITIN DEACETYLASE 1-RELATED"/>
    <property type="match status" value="1"/>
</dbReference>
<evidence type="ECO:0000259" key="7">
    <source>
        <dbReference type="PROSITE" id="PS51677"/>
    </source>
</evidence>
<comment type="function">
    <text evidence="1">Is involved in generating a small heat-stable compound (Nod), an acylated oligomer of N-acetylglucosamine, that stimulates mitosis in various plant protoplasts.</text>
</comment>
<evidence type="ECO:0000256" key="1">
    <source>
        <dbReference type="ARBA" id="ARBA00003236"/>
    </source>
</evidence>
<sequence>MKELVPLSAVRRDYADVSASRCVYLTFDDGPNPFCTPDVLDVLTQHRVPATFFVIGTYVTDHPELINE</sequence>
<dbReference type="GO" id="GO:0046872">
    <property type="term" value="F:metal ion binding"/>
    <property type="evidence" value="ECO:0007669"/>
    <property type="project" value="UniProtKB-KW"/>
</dbReference>
<evidence type="ECO:0000256" key="6">
    <source>
        <dbReference type="ARBA" id="ARBA00032976"/>
    </source>
</evidence>
<comment type="similarity">
    <text evidence="2">Belongs to the polysaccharide deacetylase family.</text>
</comment>
<gene>
    <name evidence="8" type="primary">nodB</name>
</gene>
<evidence type="ECO:0000256" key="2">
    <source>
        <dbReference type="ARBA" id="ARBA00010973"/>
    </source>
</evidence>
<feature type="domain" description="NodB homology" evidence="7">
    <location>
        <begin position="21"/>
        <end position="68"/>
    </location>
</feature>
<evidence type="ECO:0000256" key="5">
    <source>
        <dbReference type="ARBA" id="ARBA00022801"/>
    </source>
</evidence>
<keyword evidence="4" id="KW-0479">Metal-binding</keyword>
<dbReference type="GO" id="GO:0016020">
    <property type="term" value="C:membrane"/>
    <property type="evidence" value="ECO:0007669"/>
    <property type="project" value="TreeGrafter"/>
</dbReference>
<evidence type="ECO:0000313" key="8">
    <source>
        <dbReference type="EMBL" id="CAJ41210.1"/>
    </source>
</evidence>
<evidence type="ECO:0000256" key="3">
    <source>
        <dbReference type="ARBA" id="ARBA00020071"/>
    </source>
</evidence>
<feature type="non-terminal residue" evidence="8">
    <location>
        <position position="68"/>
    </location>
</feature>
<dbReference type="EMBL" id="AM117527">
    <property type="protein sequence ID" value="CAJ41210.1"/>
    <property type="molecule type" value="Genomic_DNA"/>
</dbReference>
<evidence type="ECO:0000256" key="4">
    <source>
        <dbReference type="ARBA" id="ARBA00022723"/>
    </source>
</evidence>
<accession>A5A938</accession>
<organism evidence="8">
    <name type="scientific">Bradyrhizobium sp. jwc91-2</name>
    <dbReference type="NCBI Taxonomy" id="93597"/>
    <lineage>
        <taxon>Bacteria</taxon>
        <taxon>Pseudomonadati</taxon>
        <taxon>Pseudomonadota</taxon>
        <taxon>Alphaproteobacteria</taxon>
        <taxon>Hyphomicrobiales</taxon>
        <taxon>Nitrobacteraceae</taxon>
        <taxon>Bradyrhizobium</taxon>
    </lineage>
</organism>
<dbReference type="AlphaFoldDB" id="A5A938"/>
<proteinExistence type="inferred from homology"/>
<keyword evidence="5" id="KW-0378">Hydrolase</keyword>